<evidence type="ECO:0000256" key="1">
    <source>
        <dbReference type="ARBA" id="ARBA00004515"/>
    </source>
</evidence>
<comment type="function">
    <text evidence="15">Catalyzes the ATP-dependent phosphorylation of the 3-deoxy-D-manno-octulosonic acid (Kdo) residue in Kdo-lipid IV(A) at the 4-OH position.</text>
</comment>
<dbReference type="Pfam" id="PF06293">
    <property type="entry name" value="Kdo"/>
    <property type="match status" value="1"/>
</dbReference>
<dbReference type="GO" id="GO:0005886">
    <property type="term" value="C:plasma membrane"/>
    <property type="evidence" value="ECO:0007669"/>
    <property type="project" value="UniProtKB-SubCell"/>
</dbReference>
<keyword evidence="10 15" id="KW-0067">ATP-binding</keyword>
<evidence type="ECO:0000256" key="2">
    <source>
        <dbReference type="ARBA" id="ARBA00004713"/>
    </source>
</evidence>
<evidence type="ECO:0000256" key="9">
    <source>
        <dbReference type="ARBA" id="ARBA00022777"/>
    </source>
</evidence>
<dbReference type="GO" id="GO:0009244">
    <property type="term" value="P:lipopolysaccharide core region biosynthetic process"/>
    <property type="evidence" value="ECO:0007669"/>
    <property type="project" value="UniProtKB-UniRule"/>
</dbReference>
<feature type="active site" evidence="15">
    <location>
        <position position="168"/>
    </location>
</feature>
<dbReference type="EMBL" id="JABEVQ010000008">
    <property type="protein sequence ID" value="NWN92714.1"/>
    <property type="molecule type" value="Genomic_DNA"/>
</dbReference>
<dbReference type="GO" id="GO:0016301">
    <property type="term" value="F:kinase activity"/>
    <property type="evidence" value="ECO:0007669"/>
    <property type="project" value="UniProtKB-KW"/>
</dbReference>
<comment type="caution">
    <text evidence="16">The sequence shown here is derived from an EMBL/GenBank/DDBJ whole genome shotgun (WGS) entry which is preliminary data.</text>
</comment>
<keyword evidence="7 15" id="KW-0808">Transferase</keyword>
<dbReference type="Proteomes" id="UP000536442">
    <property type="component" value="Unassembled WGS sequence"/>
</dbReference>
<comment type="catalytic activity">
    <reaction evidence="14 15">
        <text>an alpha-Kdo-(2-&gt;6)-lipid IVA + ATP = a 4-O-phospho-alpha-Kdo-(2-&gt;6)-lipid IVA + ADP + H(+)</text>
        <dbReference type="Rhea" id="RHEA:74271"/>
        <dbReference type="ChEBI" id="CHEBI:15378"/>
        <dbReference type="ChEBI" id="CHEBI:30616"/>
        <dbReference type="ChEBI" id="CHEBI:176428"/>
        <dbReference type="ChEBI" id="CHEBI:193140"/>
        <dbReference type="ChEBI" id="CHEBI:456216"/>
        <dbReference type="EC" id="2.7.1.166"/>
    </reaction>
</comment>
<dbReference type="HAMAP" id="MF_00521">
    <property type="entry name" value="KDO_kinase"/>
    <property type="match status" value="1"/>
</dbReference>
<keyword evidence="6 15" id="KW-0997">Cell inner membrane</keyword>
<accession>A0A851HTL1</accession>
<keyword evidence="9 15" id="KW-0418">Kinase</keyword>
<proteinExistence type="inferred from homology"/>
<evidence type="ECO:0000256" key="15">
    <source>
        <dbReference type="HAMAP-Rule" id="MF_00521"/>
    </source>
</evidence>
<dbReference type="NCBIfam" id="NF002475">
    <property type="entry name" value="PRK01723.1"/>
    <property type="match status" value="1"/>
</dbReference>
<keyword evidence="8 15" id="KW-0547">Nucleotide-binding</keyword>
<comment type="pathway">
    <text evidence="2 15">Bacterial outer membrane biogenesis; LPS core biosynthesis.</text>
</comment>
<name>A0A851HTL1_9GAMM</name>
<evidence type="ECO:0000313" key="17">
    <source>
        <dbReference type="Proteomes" id="UP000536442"/>
    </source>
</evidence>
<evidence type="ECO:0000256" key="7">
    <source>
        <dbReference type="ARBA" id="ARBA00022679"/>
    </source>
</evidence>
<reference evidence="16 17" key="1">
    <citation type="submission" date="2020-03" db="EMBL/GenBank/DDBJ databases">
        <title>Metagenomic, metatranscriptomic, and metabolomic analyses revealed the key microbes and metabolic features during the fermentation of ganjang, Korean traditional soy sauce.</title>
        <authorList>
            <person name="Chun B.H."/>
            <person name="Jeon C.O."/>
        </authorList>
    </citation>
    <scope>NUCLEOTIDE SEQUENCE [LARGE SCALE GENOMIC DNA]</scope>
    <source>
        <strain evidence="16 17">KG14</strain>
    </source>
</reference>
<dbReference type="GO" id="GO:0005524">
    <property type="term" value="F:ATP binding"/>
    <property type="evidence" value="ECO:0007669"/>
    <property type="project" value="UniProtKB-UniRule"/>
</dbReference>
<comment type="similarity">
    <text evidence="3 15">Belongs to the protein kinase superfamily. KdkA/RfaP family.</text>
</comment>
<dbReference type="EC" id="2.7.1.166" evidence="4 15"/>
<keyword evidence="17" id="KW-1185">Reference proteome</keyword>
<evidence type="ECO:0000256" key="8">
    <source>
        <dbReference type="ARBA" id="ARBA00022741"/>
    </source>
</evidence>
<sequence>MSSGDEVRVQINGITTLVAAEYAGDFNTNWFDPAFWGKKAAPVSAGGRGSAWFIELPGQSWVLRQYQRGGLVRKLVRSRYLYTGEKRVRSFAEFRLLQRMVAKGLPVPVPVAAMYNAKNGWYSASIVLERLGGASPMGSIIEQLKDSDWASIGHTIREFHDQNVFHADLNCFNILIGVSGVYVIDFDKGYIDPKADQDAPWKHSQLTRLKRSLRKVLTNNLDKRWRSLMQGYQGNSPRSH</sequence>
<evidence type="ECO:0000256" key="13">
    <source>
        <dbReference type="ARBA" id="ARBA00029511"/>
    </source>
</evidence>
<evidence type="ECO:0000256" key="6">
    <source>
        <dbReference type="ARBA" id="ARBA00022519"/>
    </source>
</evidence>
<evidence type="ECO:0000256" key="4">
    <source>
        <dbReference type="ARBA" id="ARBA00011988"/>
    </source>
</evidence>
<dbReference type="GO" id="GO:0016773">
    <property type="term" value="F:phosphotransferase activity, alcohol group as acceptor"/>
    <property type="evidence" value="ECO:0007669"/>
    <property type="project" value="UniProtKB-UniRule"/>
</dbReference>
<gene>
    <name evidence="15" type="primary">kdkA</name>
    <name evidence="16" type="ORF">HLV39_14550</name>
</gene>
<keyword evidence="5 15" id="KW-1003">Cell membrane</keyword>
<dbReference type="SUPFAM" id="SSF56112">
    <property type="entry name" value="Protein kinase-like (PK-like)"/>
    <property type="match status" value="1"/>
</dbReference>
<evidence type="ECO:0000256" key="10">
    <source>
        <dbReference type="ARBA" id="ARBA00022840"/>
    </source>
</evidence>
<keyword evidence="12 15" id="KW-0472">Membrane</keyword>
<organism evidence="16 17">
    <name type="scientific">Marinobacter adhaerens</name>
    <dbReference type="NCBI Taxonomy" id="1033846"/>
    <lineage>
        <taxon>Bacteria</taxon>
        <taxon>Pseudomonadati</taxon>
        <taxon>Pseudomonadota</taxon>
        <taxon>Gammaproteobacteria</taxon>
        <taxon>Pseudomonadales</taxon>
        <taxon>Marinobacteraceae</taxon>
        <taxon>Marinobacter</taxon>
    </lineage>
</organism>
<evidence type="ECO:0000256" key="14">
    <source>
        <dbReference type="ARBA" id="ARBA00034417"/>
    </source>
</evidence>
<comment type="subcellular location">
    <subcellularLocation>
        <location evidence="1 15">Cell inner membrane</location>
        <topology evidence="1 15">Peripheral membrane protein</topology>
        <orientation evidence="1 15">Cytoplasmic side</orientation>
    </subcellularLocation>
</comment>
<evidence type="ECO:0000256" key="12">
    <source>
        <dbReference type="ARBA" id="ARBA00023136"/>
    </source>
</evidence>
<evidence type="ECO:0000313" key="16">
    <source>
        <dbReference type="EMBL" id="NWN92714.1"/>
    </source>
</evidence>
<dbReference type="AlphaFoldDB" id="A0A851HTL1"/>
<evidence type="ECO:0000256" key="3">
    <source>
        <dbReference type="ARBA" id="ARBA00010327"/>
    </source>
</evidence>
<dbReference type="UniPathway" id="UPA00958"/>
<dbReference type="InterPro" id="IPR011009">
    <property type="entry name" value="Kinase-like_dom_sf"/>
</dbReference>
<evidence type="ECO:0000256" key="5">
    <source>
        <dbReference type="ARBA" id="ARBA00022475"/>
    </source>
</evidence>
<evidence type="ECO:0000256" key="11">
    <source>
        <dbReference type="ARBA" id="ARBA00022985"/>
    </source>
</evidence>
<dbReference type="InterPro" id="IPR022826">
    <property type="entry name" value="KDO_kinase"/>
</dbReference>
<keyword evidence="11 15" id="KW-0448">Lipopolysaccharide biosynthesis</keyword>
<dbReference type="Gene3D" id="1.10.510.10">
    <property type="entry name" value="Transferase(Phosphotransferase) domain 1"/>
    <property type="match status" value="1"/>
</dbReference>
<protein>
    <recommendedName>
        <fullName evidence="13 15">3-deoxy-D-manno-octulosonic acid kinase</fullName>
        <shortName evidence="15">Kdo kinase</shortName>
        <ecNumber evidence="4 15">2.7.1.166</ecNumber>
    </recommendedName>
</protein>